<name>A0A543AIL9_9MICC</name>
<protein>
    <recommendedName>
        <fullName evidence="3">Metal-binding protein</fullName>
    </recommendedName>
</protein>
<evidence type="ECO:0008006" key="3">
    <source>
        <dbReference type="Google" id="ProtNLM"/>
    </source>
</evidence>
<keyword evidence="2" id="KW-1185">Reference proteome</keyword>
<dbReference type="PANTHER" id="PTHR34374">
    <property type="entry name" value="LARGE RIBOSOMAL RNA SUBUNIT ACCUMULATION PROTEIN YCED HOMOLOG 1, CHLOROPLASTIC"/>
    <property type="match status" value="1"/>
</dbReference>
<evidence type="ECO:0000313" key="1">
    <source>
        <dbReference type="EMBL" id="TQL72411.1"/>
    </source>
</evidence>
<dbReference type="PANTHER" id="PTHR34374:SF1">
    <property type="entry name" value="LARGE RIBOSOMAL RNA SUBUNIT ACCUMULATION PROTEIN YCED HOMOLOG 1, CHLOROPLASTIC"/>
    <property type="match status" value="1"/>
</dbReference>
<dbReference type="OrthoDB" id="9790372at2"/>
<sequence>MSEISIQSGVTLPDKTKPWVLSISNLIDSPGSSEHTEVTWPAPAELSVPLLGIEQDSAMQVDIRLDSVHEGVLVSGTVEGTLTGQCSRCLDPISEPVTIDIQELFQFEHDPMLEEDEQHLVEHGLINLEPIMRDALVTSLPFQPRCSPDCEGLCDQCGVRLEEAGPDHHHEQLDPRWAALADFVSGNGNEETSSKNSEQQEKR</sequence>
<evidence type="ECO:0000313" key="2">
    <source>
        <dbReference type="Proteomes" id="UP000319746"/>
    </source>
</evidence>
<gene>
    <name evidence="1" type="ORF">FB556_1061</name>
</gene>
<reference evidence="1 2" key="1">
    <citation type="submission" date="2019-06" db="EMBL/GenBank/DDBJ databases">
        <title>Sequencing the genomes of 1000 actinobacteria strains.</title>
        <authorList>
            <person name="Klenk H.-P."/>
        </authorList>
    </citation>
    <scope>NUCLEOTIDE SEQUENCE [LARGE SCALE GENOMIC DNA]</scope>
    <source>
        <strain evidence="1 2">DSM 24083</strain>
    </source>
</reference>
<dbReference type="InterPro" id="IPR003772">
    <property type="entry name" value="YceD"/>
</dbReference>
<accession>A0A543AIL9</accession>
<proteinExistence type="predicted"/>
<dbReference type="Proteomes" id="UP000319746">
    <property type="component" value="Unassembled WGS sequence"/>
</dbReference>
<dbReference type="Pfam" id="PF02620">
    <property type="entry name" value="YceD"/>
    <property type="match status" value="1"/>
</dbReference>
<organism evidence="1 2">
    <name type="scientific">Enteractinococcus coprophilus</name>
    <dbReference type="NCBI Taxonomy" id="1027633"/>
    <lineage>
        <taxon>Bacteria</taxon>
        <taxon>Bacillati</taxon>
        <taxon>Actinomycetota</taxon>
        <taxon>Actinomycetes</taxon>
        <taxon>Micrococcales</taxon>
        <taxon>Micrococcaceae</taxon>
    </lineage>
</organism>
<dbReference type="AlphaFoldDB" id="A0A543AIL9"/>
<dbReference type="EMBL" id="VFOU01000002">
    <property type="protein sequence ID" value="TQL72411.1"/>
    <property type="molecule type" value="Genomic_DNA"/>
</dbReference>
<comment type="caution">
    <text evidence="1">The sequence shown here is derived from an EMBL/GenBank/DDBJ whole genome shotgun (WGS) entry which is preliminary data.</text>
</comment>